<comment type="similarity">
    <text evidence="1">Belongs to the OSTC family.</text>
</comment>
<comment type="caution">
    <text evidence="1">Lacks conserved residue(s) required for the propagation of feature annotation.</text>
</comment>
<evidence type="ECO:0000313" key="2">
    <source>
        <dbReference type="Ensembl" id="ENSCCNP00000028261.1"/>
    </source>
</evidence>
<keyword evidence="1" id="KW-1133">Transmembrane helix</keyword>
<keyword evidence="1" id="KW-0812">Transmembrane</keyword>
<proteinExistence type="inferred from homology"/>
<keyword evidence="1" id="KW-0472">Membrane</keyword>
<comment type="subcellular location">
    <subcellularLocation>
        <location evidence="1">Membrane</location>
        <topology evidence="1">Multi-pass membrane protein</topology>
    </subcellularLocation>
</comment>
<sequence length="87" mass="10117">METLYHVQVIMSQLKLRKPPWVHMPLALTVYALIHFLPHHRMNDVDVIVERPSVDSMTDEQGGPQQPVAFLTYRKSRETGYVLLMKS</sequence>
<dbReference type="PANTHER" id="PTHR13160">
    <property type="entry name" value="OLIGOSACCHARYLTRANSFERASE COMPLEX SUBUNIT OSTC"/>
    <property type="match status" value="1"/>
</dbReference>
<dbReference type="PANTHER" id="PTHR13160:SF4">
    <property type="entry name" value="OLIGOSACCHARYLTRANSFERASE COMPLEX SUBUNIT OSTC"/>
    <property type="match status" value="1"/>
</dbReference>
<dbReference type="Ensembl" id="ENSCCNT00000035707.1">
    <property type="protein sequence ID" value="ENSCCNP00000028261.1"/>
    <property type="gene ID" value="ENSCCNG00000027231.1"/>
</dbReference>
<accession>A0A8C0XJN7</accession>
<comment type="function">
    <text evidence="1">Subunit of STT3A-containing oligosaccharyl transferase (OST-A) complex that catalyzes the initial transfer of a defined glycan (Glc(3)Man(9)GlcNAc(2) in eukaryotes) from the lipid carrier dolichol-pyrophosphate to an asparagine residue within an Asn-X-Ser/Thr consensus motif in nascent polypeptide chains, the first step in protein N-glycosylation. N-glycosylation occurs cotranslationally and the complex associates with the Sec61 complex at the channel-forming translocon complex that mediates protein translocation across the endoplasmic reticulum (ER). Within the OST-A complex, acts as an adapter that anchors the OST-A complex to the Sec61 complex. May be involved in N-glycosylation of APP (amyloid-beta precursor protein). Can modulate gamma-secretase cleavage of APP by enhancing endoprotelysis of PSEN1.</text>
</comment>
<protein>
    <recommendedName>
        <fullName evidence="1">Oligosaccharyltransferase complex subunit</fullName>
    </recommendedName>
</protein>
<reference evidence="2" key="1">
    <citation type="submission" date="2023-09" db="UniProtKB">
        <authorList>
            <consortium name="Ensembl"/>
        </authorList>
    </citation>
    <scope>IDENTIFICATION</scope>
</reference>
<dbReference type="InterPro" id="IPR042416">
    <property type="entry name" value="OSTC"/>
</dbReference>
<comment type="subunit">
    <text evidence="1">Component of the oligosaccharyltransferase (OST) complex.</text>
</comment>
<dbReference type="GO" id="GO:0008250">
    <property type="term" value="C:oligosaccharyltransferase complex"/>
    <property type="evidence" value="ECO:0007669"/>
    <property type="project" value="UniProtKB-UniRule"/>
</dbReference>
<organism evidence="2">
    <name type="scientific">Castor canadensis</name>
    <name type="common">American beaver</name>
    <dbReference type="NCBI Taxonomy" id="51338"/>
    <lineage>
        <taxon>Eukaryota</taxon>
        <taxon>Metazoa</taxon>
        <taxon>Chordata</taxon>
        <taxon>Craniata</taxon>
        <taxon>Vertebrata</taxon>
        <taxon>Euteleostomi</taxon>
        <taxon>Mammalia</taxon>
        <taxon>Eutheria</taxon>
        <taxon>Euarchontoglires</taxon>
        <taxon>Glires</taxon>
        <taxon>Rodentia</taxon>
        <taxon>Castorimorpha</taxon>
        <taxon>Castoridae</taxon>
        <taxon>Castor</taxon>
    </lineage>
</organism>
<name>A0A8C0XJN7_CASCN</name>
<feature type="transmembrane region" description="Helical" evidence="1">
    <location>
        <begin position="20"/>
        <end position="37"/>
    </location>
</feature>
<evidence type="ECO:0000256" key="1">
    <source>
        <dbReference type="RuleBase" id="RU366060"/>
    </source>
</evidence>
<dbReference type="AlphaFoldDB" id="A0A8C0XJN7"/>